<evidence type="ECO:0000256" key="8">
    <source>
        <dbReference type="ARBA" id="ARBA00023180"/>
    </source>
</evidence>
<dbReference type="GO" id="GO:0016020">
    <property type="term" value="C:membrane"/>
    <property type="evidence" value="ECO:0007669"/>
    <property type="project" value="UniProtKB-SubCell"/>
</dbReference>
<organism evidence="13 14">
    <name type="scientific">Liparis tanakae</name>
    <name type="common">Tanaka's snailfish</name>
    <dbReference type="NCBI Taxonomy" id="230148"/>
    <lineage>
        <taxon>Eukaryota</taxon>
        <taxon>Metazoa</taxon>
        <taxon>Chordata</taxon>
        <taxon>Craniata</taxon>
        <taxon>Vertebrata</taxon>
        <taxon>Euteleostomi</taxon>
        <taxon>Actinopterygii</taxon>
        <taxon>Neopterygii</taxon>
        <taxon>Teleostei</taxon>
        <taxon>Neoteleostei</taxon>
        <taxon>Acanthomorphata</taxon>
        <taxon>Eupercaria</taxon>
        <taxon>Perciformes</taxon>
        <taxon>Cottioidei</taxon>
        <taxon>Cottales</taxon>
        <taxon>Liparidae</taxon>
        <taxon>Liparis</taxon>
    </lineage>
</organism>
<keyword evidence="4 11" id="KW-1133">Transmembrane helix</keyword>
<dbReference type="GO" id="GO:0015276">
    <property type="term" value="F:ligand-gated monoatomic ion channel activity"/>
    <property type="evidence" value="ECO:0007669"/>
    <property type="project" value="InterPro"/>
</dbReference>
<evidence type="ECO:0000256" key="2">
    <source>
        <dbReference type="ARBA" id="ARBA00022448"/>
    </source>
</evidence>
<evidence type="ECO:0000256" key="11">
    <source>
        <dbReference type="SAM" id="Phobius"/>
    </source>
</evidence>
<keyword evidence="6 11" id="KW-0472">Membrane</keyword>
<dbReference type="AlphaFoldDB" id="A0A4Z2FJZ1"/>
<keyword evidence="9" id="KW-1071">Ligand-gated ion channel</keyword>
<evidence type="ECO:0000259" key="12">
    <source>
        <dbReference type="Pfam" id="PF10613"/>
    </source>
</evidence>
<comment type="caution">
    <text evidence="13">The sequence shown here is derived from an EMBL/GenBank/DDBJ whole genome shotgun (WGS) entry which is preliminary data.</text>
</comment>
<reference evidence="13 14" key="1">
    <citation type="submission" date="2019-03" db="EMBL/GenBank/DDBJ databases">
        <title>First draft genome of Liparis tanakae, snailfish: a comprehensive survey of snailfish specific genes.</title>
        <authorList>
            <person name="Kim W."/>
            <person name="Song I."/>
            <person name="Jeong J.-H."/>
            <person name="Kim D."/>
            <person name="Kim S."/>
            <person name="Ryu S."/>
            <person name="Song J.Y."/>
            <person name="Lee S.K."/>
        </authorList>
    </citation>
    <scope>NUCLEOTIDE SEQUENCE [LARGE SCALE GENOMIC DNA]</scope>
    <source>
        <tissue evidence="13">Muscle</tissue>
    </source>
</reference>
<sequence>MAIGSLTINEERSEVVEFSVPFVETGISVMVSRSNGTVSPSAFLDEIDMLERLWLSGICHNDKIEVMSSKLDIDNMAGVFYMLLVAMGLSLLVFAWEHLVYWKLRHCVKRSSGMDFLLALSRVRRGAGRPVNP</sequence>
<proteinExistence type="predicted"/>
<evidence type="ECO:0000256" key="10">
    <source>
        <dbReference type="ARBA" id="ARBA00023303"/>
    </source>
</evidence>
<dbReference type="InterPro" id="IPR015683">
    <property type="entry name" value="Ionotropic_Glu_rcpt"/>
</dbReference>
<evidence type="ECO:0000256" key="1">
    <source>
        <dbReference type="ARBA" id="ARBA00004141"/>
    </source>
</evidence>
<feature type="domain" description="Ionotropic glutamate receptor L-glutamate and glycine-binding" evidence="12">
    <location>
        <begin position="1"/>
        <end position="33"/>
    </location>
</feature>
<dbReference type="Gene3D" id="3.40.190.10">
    <property type="entry name" value="Periplasmic binding protein-like II"/>
    <property type="match status" value="1"/>
</dbReference>
<dbReference type="Pfam" id="PF10613">
    <property type="entry name" value="Lig_chan-Glu_bd"/>
    <property type="match status" value="1"/>
</dbReference>
<keyword evidence="8" id="KW-0325">Glycoprotein</keyword>
<keyword evidence="3 11" id="KW-0812">Transmembrane</keyword>
<evidence type="ECO:0000313" key="13">
    <source>
        <dbReference type="EMBL" id="TNN41093.1"/>
    </source>
</evidence>
<keyword evidence="14" id="KW-1185">Reference proteome</keyword>
<evidence type="ECO:0000256" key="4">
    <source>
        <dbReference type="ARBA" id="ARBA00022989"/>
    </source>
</evidence>
<accession>A0A4Z2FJZ1</accession>
<gene>
    <name evidence="13" type="primary">Grin2d_0</name>
    <name evidence="13" type="ORF">EYF80_048727</name>
</gene>
<evidence type="ECO:0000256" key="9">
    <source>
        <dbReference type="ARBA" id="ARBA00023286"/>
    </source>
</evidence>
<dbReference type="PANTHER" id="PTHR18966">
    <property type="entry name" value="IONOTROPIC GLUTAMATE RECEPTOR"/>
    <property type="match status" value="1"/>
</dbReference>
<evidence type="ECO:0000256" key="6">
    <source>
        <dbReference type="ARBA" id="ARBA00023136"/>
    </source>
</evidence>
<keyword evidence="7 13" id="KW-0675">Receptor</keyword>
<comment type="subcellular location">
    <subcellularLocation>
        <location evidence="1">Membrane</location>
        <topology evidence="1">Multi-pass membrane protein</topology>
    </subcellularLocation>
</comment>
<dbReference type="EMBL" id="SRLO01001135">
    <property type="protein sequence ID" value="TNN41093.1"/>
    <property type="molecule type" value="Genomic_DNA"/>
</dbReference>
<protein>
    <submittedName>
        <fullName evidence="13">Glutamate receptor ionotropic, NMDA 2D</fullName>
    </submittedName>
</protein>
<dbReference type="Proteomes" id="UP000314294">
    <property type="component" value="Unassembled WGS sequence"/>
</dbReference>
<feature type="transmembrane region" description="Helical" evidence="11">
    <location>
        <begin position="79"/>
        <end position="102"/>
    </location>
</feature>
<name>A0A4Z2FJZ1_9TELE</name>
<keyword evidence="10" id="KW-0407">Ion channel</keyword>
<dbReference type="InterPro" id="IPR019594">
    <property type="entry name" value="Glu/Gly-bd"/>
</dbReference>
<dbReference type="OrthoDB" id="5984008at2759"/>
<keyword evidence="2" id="KW-0813">Transport</keyword>
<dbReference type="SUPFAM" id="SSF53850">
    <property type="entry name" value="Periplasmic binding protein-like II"/>
    <property type="match status" value="1"/>
</dbReference>
<evidence type="ECO:0000256" key="3">
    <source>
        <dbReference type="ARBA" id="ARBA00022692"/>
    </source>
</evidence>
<evidence type="ECO:0000256" key="7">
    <source>
        <dbReference type="ARBA" id="ARBA00023170"/>
    </source>
</evidence>
<evidence type="ECO:0000313" key="14">
    <source>
        <dbReference type="Proteomes" id="UP000314294"/>
    </source>
</evidence>
<keyword evidence="5" id="KW-0406">Ion transport</keyword>
<evidence type="ECO:0000256" key="5">
    <source>
        <dbReference type="ARBA" id="ARBA00023065"/>
    </source>
</evidence>